<dbReference type="SMART" id="SM01245">
    <property type="entry name" value="Jag_N"/>
    <property type="match status" value="1"/>
</dbReference>
<name>A0A7C3FVR8_9BACT</name>
<gene>
    <name evidence="3" type="ORF">ENJ67_00820</name>
</gene>
<dbReference type="InterPro" id="IPR032782">
    <property type="entry name" value="KhpB_N"/>
</dbReference>
<sequence length="239" mass="26698">MIKIEAVTLEQAYKDAAATLKCSVTEMAVEVVQAPSGGFLGLFKKPAIIVAAIDKSKLADVEQEPAVKAPKKSEEKEPEVEPAPTFLNDTILPTSFVSDQDEELEEDLASGLDYTADYDDAFDEDNIEAAQEVSVDIDAVAVEVQKEINDLFKLICFEIDTIDVSPYDKETLLIEFKGEDAALLIGKEGYRYKALSYMLFNWINTKYDVQLRLEIAEFLKNQEESVGRYLTSVCENIDR</sequence>
<dbReference type="PANTHER" id="PTHR35800">
    <property type="entry name" value="PROTEIN JAG"/>
    <property type="match status" value="1"/>
</dbReference>
<dbReference type="Proteomes" id="UP000886390">
    <property type="component" value="Unassembled WGS sequence"/>
</dbReference>
<proteinExistence type="predicted"/>
<feature type="non-terminal residue" evidence="3">
    <location>
        <position position="239"/>
    </location>
</feature>
<evidence type="ECO:0000256" key="1">
    <source>
        <dbReference type="SAM" id="MobiDB-lite"/>
    </source>
</evidence>
<protein>
    <submittedName>
        <fullName evidence="3">Protein jag</fullName>
    </submittedName>
</protein>
<evidence type="ECO:0000259" key="2">
    <source>
        <dbReference type="SMART" id="SM01245"/>
    </source>
</evidence>
<accession>A0A7C3FVR8</accession>
<reference evidence="3" key="1">
    <citation type="journal article" date="2020" name="mSystems">
        <title>Genome- and Community-Level Interaction Insights into Carbon Utilization and Element Cycling Functions of Hydrothermarchaeota in Hydrothermal Sediment.</title>
        <authorList>
            <person name="Zhou Z."/>
            <person name="Liu Y."/>
            <person name="Xu W."/>
            <person name="Pan J."/>
            <person name="Luo Z.H."/>
            <person name="Li M."/>
        </authorList>
    </citation>
    <scope>NUCLEOTIDE SEQUENCE [LARGE SCALE GENOMIC DNA]</scope>
    <source>
        <strain evidence="3">HyVt-507</strain>
    </source>
</reference>
<feature type="domain" description="RNA-binding protein KhpB N-terminal" evidence="2">
    <location>
        <begin position="3"/>
        <end position="54"/>
    </location>
</feature>
<dbReference type="InterPro" id="IPR039247">
    <property type="entry name" value="KhpB"/>
</dbReference>
<dbReference type="AlphaFoldDB" id="A0A7C3FVR8"/>
<feature type="region of interest" description="Disordered" evidence="1">
    <location>
        <begin position="64"/>
        <end position="86"/>
    </location>
</feature>
<dbReference type="GO" id="GO:0003723">
    <property type="term" value="F:RNA binding"/>
    <property type="evidence" value="ECO:0007669"/>
    <property type="project" value="InterPro"/>
</dbReference>
<dbReference type="Gene3D" id="3.30.30.80">
    <property type="entry name" value="probable RNA-binding protein from clostridium symbiosum atcc 14940"/>
    <property type="match status" value="1"/>
</dbReference>
<dbReference type="PANTHER" id="PTHR35800:SF1">
    <property type="entry name" value="RNA-BINDING PROTEIN KHPB"/>
    <property type="match status" value="1"/>
</dbReference>
<dbReference type="Pfam" id="PF14804">
    <property type="entry name" value="Jag_N"/>
    <property type="match status" value="1"/>
</dbReference>
<organism evidence="3">
    <name type="scientific">Sulfurimonas autotrophica</name>
    <dbReference type="NCBI Taxonomy" id="202747"/>
    <lineage>
        <taxon>Bacteria</taxon>
        <taxon>Pseudomonadati</taxon>
        <taxon>Campylobacterota</taxon>
        <taxon>Epsilonproteobacteria</taxon>
        <taxon>Campylobacterales</taxon>
        <taxon>Sulfurimonadaceae</taxon>
        <taxon>Sulfurimonas</taxon>
    </lineage>
</organism>
<dbReference type="EMBL" id="DRNH01000044">
    <property type="protein sequence ID" value="HFB53249.1"/>
    <property type="molecule type" value="Genomic_DNA"/>
</dbReference>
<dbReference type="Gene3D" id="3.30.300.20">
    <property type="match status" value="1"/>
</dbReference>
<dbReference type="InterPro" id="IPR038247">
    <property type="entry name" value="Jag_N_dom_sf"/>
</dbReference>
<dbReference type="InterPro" id="IPR015946">
    <property type="entry name" value="KH_dom-like_a/b"/>
</dbReference>
<comment type="caution">
    <text evidence="3">The sequence shown here is derived from an EMBL/GenBank/DDBJ whole genome shotgun (WGS) entry which is preliminary data.</text>
</comment>
<evidence type="ECO:0000313" key="3">
    <source>
        <dbReference type="EMBL" id="HFB53249.1"/>
    </source>
</evidence>